<name>A0A1M6UVV8_9FLAO</name>
<evidence type="ECO:0000313" key="3">
    <source>
        <dbReference type="Proteomes" id="UP000184120"/>
    </source>
</evidence>
<protein>
    <submittedName>
        <fullName evidence="2">Uncharacterized protein</fullName>
    </submittedName>
</protein>
<proteinExistence type="predicted"/>
<dbReference type="Proteomes" id="UP000184120">
    <property type="component" value="Unassembled WGS sequence"/>
</dbReference>
<reference evidence="1" key="1">
    <citation type="journal article" date="2014" name="Int. J. Syst. Evol. Microbiol.">
        <title>Complete genome of a new Firmicutes species belonging to the dominant human colonic microbiota ('Ruminococcus bicirculans') reveals two chromosomes and a selective capacity to utilize plant glucans.</title>
        <authorList>
            <consortium name="NISC Comparative Sequencing Program"/>
            <person name="Wegmann U."/>
            <person name="Louis P."/>
            <person name="Goesmann A."/>
            <person name="Henrissat B."/>
            <person name="Duncan S.H."/>
            <person name="Flint H.J."/>
        </authorList>
    </citation>
    <scope>NUCLEOTIDE SEQUENCE</scope>
    <source>
        <strain evidence="1">CGMCC 1.12707</strain>
    </source>
</reference>
<reference evidence="1" key="5">
    <citation type="submission" date="2024-05" db="EMBL/GenBank/DDBJ databases">
        <authorList>
            <person name="Sun Q."/>
            <person name="Zhou Y."/>
        </authorList>
    </citation>
    <scope>NUCLEOTIDE SEQUENCE</scope>
    <source>
        <strain evidence="1">CGMCC 1.12707</strain>
    </source>
</reference>
<evidence type="ECO:0000313" key="2">
    <source>
        <dbReference type="EMBL" id="SHK73196.1"/>
    </source>
</evidence>
<reference evidence="2" key="2">
    <citation type="submission" date="2016-11" db="EMBL/GenBank/DDBJ databases">
        <authorList>
            <person name="Jaros S."/>
            <person name="Januszkiewicz K."/>
            <person name="Wedrychowicz H."/>
        </authorList>
    </citation>
    <scope>NUCLEOTIDE SEQUENCE [LARGE SCALE GENOMIC DNA]</scope>
    <source>
        <strain evidence="2">DSM 27989</strain>
    </source>
</reference>
<dbReference type="EMBL" id="BMFL01000020">
    <property type="protein sequence ID" value="GGF07857.1"/>
    <property type="molecule type" value="Genomic_DNA"/>
</dbReference>
<reference evidence="4" key="4">
    <citation type="journal article" date="2019" name="Int. J. Syst. Evol. Microbiol.">
        <title>The Global Catalogue of Microorganisms (GCM) 10K type strain sequencing project: providing services to taxonomists for standard genome sequencing and annotation.</title>
        <authorList>
            <consortium name="The Broad Institute Genomics Platform"/>
            <consortium name="The Broad Institute Genome Sequencing Center for Infectious Disease"/>
            <person name="Wu L."/>
            <person name="Ma J."/>
        </authorList>
    </citation>
    <scope>NUCLEOTIDE SEQUENCE [LARGE SCALE GENOMIC DNA]</scope>
    <source>
        <strain evidence="4">CGMCC 1.12707</strain>
    </source>
</reference>
<keyword evidence="4" id="KW-1185">Reference proteome</keyword>
<accession>A0A1M6UVV8</accession>
<reference evidence="3" key="3">
    <citation type="submission" date="2016-11" db="EMBL/GenBank/DDBJ databases">
        <authorList>
            <person name="Varghese N."/>
            <person name="Submissions S."/>
        </authorList>
    </citation>
    <scope>NUCLEOTIDE SEQUENCE [LARGE SCALE GENOMIC DNA]</scope>
    <source>
        <strain evidence="3">DSM 27989</strain>
    </source>
</reference>
<dbReference type="OrthoDB" id="9825163at2"/>
<gene>
    <name evidence="1" type="ORF">GCM10010984_26280</name>
    <name evidence="2" type="ORF">SAMN05443634_10380</name>
</gene>
<dbReference type="RefSeq" id="WP_072929980.1">
    <property type="nucleotide sequence ID" value="NZ_BMFL01000020.1"/>
</dbReference>
<dbReference type="AlphaFoldDB" id="A0A1M6UVV8"/>
<evidence type="ECO:0000313" key="4">
    <source>
        <dbReference type="Proteomes" id="UP000650994"/>
    </source>
</evidence>
<organism evidence="2 3">
    <name type="scientific">Chishuiella changwenlii</name>
    <dbReference type="NCBI Taxonomy" id="1434701"/>
    <lineage>
        <taxon>Bacteria</taxon>
        <taxon>Pseudomonadati</taxon>
        <taxon>Bacteroidota</taxon>
        <taxon>Flavobacteriia</taxon>
        <taxon>Flavobacteriales</taxon>
        <taxon>Weeksellaceae</taxon>
        <taxon>Chishuiella</taxon>
    </lineage>
</organism>
<evidence type="ECO:0000313" key="1">
    <source>
        <dbReference type="EMBL" id="GGF07857.1"/>
    </source>
</evidence>
<dbReference type="Proteomes" id="UP000650994">
    <property type="component" value="Unassembled WGS sequence"/>
</dbReference>
<sequence length="169" mass="19651">MENQLTLQEKKSIISQFLNISFFGNINPPEFKRLNEVEVKEFSDSFKSGILNRTEDFKPFIISSISAYISNLNETERKKLYLMMISTGNFTADAFLFNENDASIEEIHISILEAIEKNQNNLFVNLFFSRILTIKGGIIAHKKHYATKEWYDSAIENQLNDYNELCFIN</sequence>
<dbReference type="STRING" id="1434701.SAMN05443634_10380"/>
<dbReference type="EMBL" id="FRBH01000003">
    <property type="protein sequence ID" value="SHK73196.1"/>
    <property type="molecule type" value="Genomic_DNA"/>
</dbReference>